<name>A0AAI8VLX4_9PEZI</name>
<dbReference type="EMBL" id="CAUWAG010000010">
    <property type="protein sequence ID" value="CAJ2506745.1"/>
    <property type="molecule type" value="Genomic_DNA"/>
</dbReference>
<comment type="caution">
    <text evidence="1">The sequence shown here is derived from an EMBL/GenBank/DDBJ whole genome shotgun (WGS) entry which is preliminary data.</text>
</comment>
<keyword evidence="2" id="KW-1185">Reference proteome</keyword>
<gene>
    <name evidence="1" type="ORF">KHLLAP_LOCUS7213</name>
</gene>
<dbReference type="Proteomes" id="UP001295740">
    <property type="component" value="Unassembled WGS sequence"/>
</dbReference>
<organism evidence="1 2">
    <name type="scientific">Anthostomella pinea</name>
    <dbReference type="NCBI Taxonomy" id="933095"/>
    <lineage>
        <taxon>Eukaryota</taxon>
        <taxon>Fungi</taxon>
        <taxon>Dikarya</taxon>
        <taxon>Ascomycota</taxon>
        <taxon>Pezizomycotina</taxon>
        <taxon>Sordariomycetes</taxon>
        <taxon>Xylariomycetidae</taxon>
        <taxon>Xylariales</taxon>
        <taxon>Xylariaceae</taxon>
        <taxon>Anthostomella</taxon>
    </lineage>
</organism>
<proteinExistence type="predicted"/>
<evidence type="ECO:0000313" key="2">
    <source>
        <dbReference type="Proteomes" id="UP001295740"/>
    </source>
</evidence>
<accession>A0AAI8VLX4</accession>
<evidence type="ECO:0000313" key="1">
    <source>
        <dbReference type="EMBL" id="CAJ2506745.1"/>
    </source>
</evidence>
<protein>
    <submittedName>
        <fullName evidence="1">Uu.00g079310.m01.CDS01</fullName>
    </submittedName>
</protein>
<sequence>MAIKHLLLTEVLQGTPKSNLDALELTAAHTVLHTIRARLGPSGTLALLETDIATANIFWHATVARSSGRFTSRPVLVRAFVNPAILNATSFANWFASAGAGSTFPNALMAGHPAHYLELASDGGITIDIIESWGAGLIAHLSAKPTARQPFMPDLAEFPVQNVVALTLMDGTVFGYTIIAARDLADGSGMEIRSEMWMPDTTPVDIMRGLEEHSTTELVYWLRFAYDGLVDGRGTHEGPPHDAGLSGDVGKLDEGFEADILSEL</sequence>
<reference evidence="1" key="1">
    <citation type="submission" date="2023-10" db="EMBL/GenBank/DDBJ databases">
        <authorList>
            <person name="Hackl T."/>
        </authorList>
    </citation>
    <scope>NUCLEOTIDE SEQUENCE</scope>
</reference>
<dbReference type="AlphaFoldDB" id="A0AAI8VLX4"/>